<evidence type="ECO:0000256" key="3">
    <source>
        <dbReference type="SAM" id="MobiDB-lite"/>
    </source>
</evidence>
<sequence length="653" mass="73679">MTRDVKSKPAVSLVRQKLFRDTAGMTLHEQSQLASTLETTGNNVLEAIQKMKKATKAQQKRTKHTSVKFEWLHDLAHLRKLEDTATKELDALLIKYLNDATTTCSSGQSRAPAPHHNNDPTTPHSGHTFVDGLDDYGSALQSFVDHMQHHRLDWIKQMHAHRDTRHSMHQLVARVHADKAVQGPTWMARVKPDLQNVMIEAIVGHHVVWEQLATEASATIQTLTATTVALQPCLRSMGHTNTGNQEMTETDDHKSILDRLGGVECPDVALKASLQVQLDAIHQRHSHELQQLHQTFLAQCGEPNPTVAVSKTGGWSDHDHDHYIKLFKDCDPKGIRNDPFLSRVAVQLTNQNVDAIRHHDTWYRCVRRVATLKQDRLNEHARRIQSFLDEASAAMAAATAAAVSATTKDEEWAQRMADQALMHAKVERFKGKRDAKADMAAHQAEIARLEADAIQVAADRKRLKEHELKKKLLQDHRSWQQVDMLAQDEATALKRAIEAEELKERDAVNAERVAFRVEEYEQKCDDAKRRAIQRADDEAERLRVLEAIKQETPYAEKLNQIEMDPERTRQPTVAFTANVDAIQDGLGVHETGLFPSHGYDTDKLFKDARFKLGLALRDAGLGSTDYARKAMSTITVRNTGAYRHTPQASTQLW</sequence>
<organism evidence="4">
    <name type="scientific">Aphanomyces astaci</name>
    <name type="common">Crayfish plague agent</name>
    <dbReference type="NCBI Taxonomy" id="112090"/>
    <lineage>
        <taxon>Eukaryota</taxon>
        <taxon>Sar</taxon>
        <taxon>Stramenopiles</taxon>
        <taxon>Oomycota</taxon>
        <taxon>Saprolegniomycetes</taxon>
        <taxon>Saprolegniales</taxon>
        <taxon>Verrucalvaceae</taxon>
        <taxon>Aphanomyces</taxon>
    </lineage>
</organism>
<dbReference type="RefSeq" id="XP_009840266.1">
    <property type="nucleotide sequence ID" value="XM_009841964.1"/>
</dbReference>
<dbReference type="GeneID" id="20816201"/>
<dbReference type="OrthoDB" id="448087at2759"/>
<feature type="coiled-coil region" evidence="2">
    <location>
        <begin position="432"/>
        <end position="466"/>
    </location>
</feature>
<dbReference type="InterPro" id="IPR039902">
    <property type="entry name" value="CCDC148/CCDC112"/>
</dbReference>
<name>W4FRQ1_APHAT</name>
<feature type="region of interest" description="Disordered" evidence="3">
    <location>
        <begin position="103"/>
        <end position="128"/>
    </location>
</feature>
<evidence type="ECO:0000256" key="1">
    <source>
        <dbReference type="ARBA" id="ARBA00023054"/>
    </source>
</evidence>
<dbReference type="EMBL" id="KI913168">
    <property type="protein sequence ID" value="ETV70170.1"/>
    <property type="molecule type" value="Genomic_DNA"/>
</dbReference>
<keyword evidence="1 2" id="KW-0175">Coiled coil</keyword>
<dbReference type="PANTHER" id="PTHR21549">
    <property type="entry name" value="MUTATED IN BLADDER CANCER 1"/>
    <property type="match status" value="1"/>
</dbReference>
<evidence type="ECO:0000256" key="2">
    <source>
        <dbReference type="SAM" id="Coils"/>
    </source>
</evidence>
<protein>
    <submittedName>
        <fullName evidence="4">Uncharacterized protein</fullName>
    </submittedName>
</protein>
<dbReference type="PANTHER" id="PTHR21549:SF1">
    <property type="entry name" value="COILED-COIL DOMAIN-CONTAINING PROTEIN 148"/>
    <property type="match status" value="1"/>
</dbReference>
<dbReference type="VEuPathDB" id="FungiDB:H257_14205"/>
<accession>W4FRQ1</accession>
<gene>
    <name evidence="4" type="ORF">H257_14205</name>
</gene>
<evidence type="ECO:0000313" key="4">
    <source>
        <dbReference type="EMBL" id="ETV70170.1"/>
    </source>
</evidence>
<dbReference type="AlphaFoldDB" id="W4FRQ1"/>
<proteinExistence type="predicted"/>
<reference evidence="4" key="1">
    <citation type="submission" date="2013-12" db="EMBL/GenBank/DDBJ databases">
        <title>The Genome Sequence of Aphanomyces astaci APO3.</title>
        <authorList>
            <consortium name="The Broad Institute Genomics Platform"/>
            <person name="Russ C."/>
            <person name="Tyler B."/>
            <person name="van West P."/>
            <person name="Dieguez-Uribeondo J."/>
            <person name="Young S.K."/>
            <person name="Zeng Q."/>
            <person name="Gargeya S."/>
            <person name="Fitzgerald M."/>
            <person name="Abouelleil A."/>
            <person name="Alvarado L."/>
            <person name="Chapman S.B."/>
            <person name="Gainer-Dewar J."/>
            <person name="Goldberg J."/>
            <person name="Griggs A."/>
            <person name="Gujja S."/>
            <person name="Hansen M."/>
            <person name="Howarth C."/>
            <person name="Imamovic A."/>
            <person name="Ireland A."/>
            <person name="Larimer J."/>
            <person name="McCowan C."/>
            <person name="Murphy C."/>
            <person name="Pearson M."/>
            <person name="Poon T.W."/>
            <person name="Priest M."/>
            <person name="Roberts A."/>
            <person name="Saif S."/>
            <person name="Shea T."/>
            <person name="Sykes S."/>
            <person name="Wortman J."/>
            <person name="Nusbaum C."/>
            <person name="Birren B."/>
        </authorList>
    </citation>
    <scope>NUCLEOTIDE SEQUENCE [LARGE SCALE GENOMIC DNA]</scope>
    <source>
        <strain evidence="4">APO3</strain>
    </source>
</reference>